<dbReference type="InterPro" id="IPR050597">
    <property type="entry name" value="Cytochrome_c_Oxidase_Subunit"/>
</dbReference>
<dbReference type="Proteomes" id="UP000193017">
    <property type="component" value="Chromosome"/>
</dbReference>
<comment type="similarity">
    <text evidence="3 19">Belongs to the CcoP / FixP family.</text>
</comment>
<feature type="binding site" description="covalent" evidence="21">
    <location>
        <position position="182"/>
    </location>
    <ligand>
        <name>heme c</name>
        <dbReference type="ChEBI" id="CHEBI:61717"/>
        <label>1</label>
    </ligand>
</feature>
<protein>
    <recommendedName>
        <fullName evidence="19">Cbb3-type cytochrome c oxidase subunit</fullName>
    </recommendedName>
</protein>
<dbReference type="GO" id="GO:0016491">
    <property type="term" value="F:oxidoreductase activity"/>
    <property type="evidence" value="ECO:0007669"/>
    <property type="project" value="UniProtKB-KW"/>
</dbReference>
<dbReference type="SUPFAM" id="SSF46626">
    <property type="entry name" value="Cytochrome c"/>
    <property type="match status" value="2"/>
</dbReference>
<evidence type="ECO:0000256" key="6">
    <source>
        <dbReference type="ARBA" id="ARBA00022519"/>
    </source>
</evidence>
<evidence type="ECO:0000256" key="20">
    <source>
        <dbReference type="PIRSR" id="PIRSR000006-1"/>
    </source>
</evidence>
<dbReference type="Pfam" id="PF13442">
    <property type="entry name" value="Cytochrome_CBB3"/>
    <property type="match status" value="2"/>
</dbReference>
<reference evidence="25 26" key="1">
    <citation type="submission" date="2017-03" db="EMBL/GenBank/DDBJ databases">
        <title>Genome sequence of Paracoccus contaminans isolated from a water microcosm.</title>
        <authorList>
            <person name="Aurass P."/>
            <person name="Karste S."/>
            <person name="Trost E."/>
            <person name="Glaeser S.P."/>
            <person name="Kaempfer P."/>
            <person name="Flieger A."/>
        </authorList>
    </citation>
    <scope>NUCLEOTIDE SEQUENCE [LARGE SCALE GENOMIC DNA]</scope>
    <source>
        <strain evidence="26">RKI 16-01929T\LMG 29738T\CCM 8701T\CIP 111112T</strain>
    </source>
</reference>
<evidence type="ECO:0000256" key="19">
    <source>
        <dbReference type="PIRNR" id="PIRNR000006"/>
    </source>
</evidence>
<keyword evidence="13 19" id="KW-0249">Electron transport</keyword>
<accession>A0A1W6D0I3</accession>
<dbReference type="AlphaFoldDB" id="A0A1W6D0I3"/>
<dbReference type="PRINTS" id="PR00605">
    <property type="entry name" value="CYTCHROMECIC"/>
</dbReference>
<dbReference type="GO" id="GO:0005506">
    <property type="term" value="F:iron ion binding"/>
    <property type="evidence" value="ECO:0007669"/>
    <property type="project" value="InterPro"/>
</dbReference>
<dbReference type="Gene3D" id="1.10.760.10">
    <property type="entry name" value="Cytochrome c-like domain"/>
    <property type="match status" value="2"/>
</dbReference>
<dbReference type="EMBL" id="CP020612">
    <property type="protein sequence ID" value="ARJ70622.1"/>
    <property type="molecule type" value="Genomic_DNA"/>
</dbReference>
<evidence type="ECO:0000256" key="16">
    <source>
        <dbReference type="ARBA" id="ARBA00023004"/>
    </source>
</evidence>
<feature type="domain" description="Cytochrome c" evidence="24">
    <location>
        <begin position="166"/>
        <end position="256"/>
    </location>
</feature>
<feature type="binding site" description="axial binding residue" evidence="20">
    <location>
        <position position="325"/>
    </location>
    <ligand>
        <name>heme c</name>
        <dbReference type="ChEBI" id="CHEBI:61717"/>
        <label>1</label>
    </ligand>
    <ligandPart>
        <name>Fe</name>
        <dbReference type="ChEBI" id="CHEBI:18248"/>
    </ligandPart>
</feature>
<evidence type="ECO:0000256" key="10">
    <source>
        <dbReference type="ARBA" id="ARBA00022723"/>
    </source>
</evidence>
<dbReference type="PANTHER" id="PTHR33751:SF1">
    <property type="entry name" value="CBB3-TYPE CYTOCHROME C OXIDASE SUBUNIT FIXP"/>
    <property type="match status" value="1"/>
</dbReference>
<feature type="compositionally biased region" description="Gly residues" evidence="22">
    <location>
        <begin position="47"/>
        <end position="56"/>
    </location>
</feature>
<keyword evidence="10 19" id="KW-0479">Metal-binding</keyword>
<keyword evidence="18 19" id="KW-0472">Membrane</keyword>
<evidence type="ECO:0000256" key="2">
    <source>
        <dbReference type="ARBA" id="ARBA00004673"/>
    </source>
</evidence>
<feature type="compositionally biased region" description="Basic and acidic residues" evidence="22">
    <location>
        <begin position="17"/>
        <end position="27"/>
    </location>
</feature>
<gene>
    <name evidence="25" type="ORF">B0A89_01235</name>
</gene>
<keyword evidence="15 19" id="KW-0560">Oxidoreductase</keyword>
<evidence type="ECO:0000256" key="23">
    <source>
        <dbReference type="SAM" id="Phobius"/>
    </source>
</evidence>
<dbReference type="NCBIfam" id="TIGR00782">
    <property type="entry name" value="ccoP"/>
    <property type="match status" value="1"/>
</dbReference>
<evidence type="ECO:0000256" key="5">
    <source>
        <dbReference type="ARBA" id="ARBA00022475"/>
    </source>
</evidence>
<dbReference type="GO" id="GO:0006119">
    <property type="term" value="P:oxidative phosphorylation"/>
    <property type="evidence" value="ECO:0007669"/>
    <property type="project" value="UniProtKB-UniPathway"/>
</dbReference>
<evidence type="ECO:0000256" key="11">
    <source>
        <dbReference type="ARBA" id="ARBA00022737"/>
    </source>
</evidence>
<evidence type="ECO:0000256" key="15">
    <source>
        <dbReference type="ARBA" id="ARBA00023002"/>
    </source>
</evidence>
<evidence type="ECO:0000256" key="7">
    <source>
        <dbReference type="ARBA" id="ARBA00022617"/>
    </source>
</evidence>
<comment type="subcellular location">
    <subcellularLocation>
        <location evidence="1 19">Cell inner membrane</location>
    </subcellularLocation>
</comment>
<sequence length="351" mass="38029">MGVDPDDPHESPANPENRVEVGRRAADAENAEQILRNASDEITGPKRGTGGAGRGRGGQRRGGSRMVTEARSTGHNWDGIEEYDNPLPRWWLWTFYATIVWALGYVLAYPAIPLIRDSTQGFLGWTPRDQVAADIRRFDEANGPIREKLVSVGLDSIKDDPQLASYTENAGRAIFNTWCVQCHQAGGAGASGYPTLVDDDWLWGGTIEDIHTTLLHGIRSPDDPETRFSEMPKFGADGLLDEGQIDQVVNYVMLLGKLPHDAAKAQAGQAIFAENCTACHGENGTGDRAQGAPNLTDAVWLYTRDGAPDPATIRRIVHDGPYGVMPAWSGRLSEADIRSVAAYVHGLGGGE</sequence>
<dbReference type="Gene3D" id="6.10.280.130">
    <property type="match status" value="1"/>
</dbReference>
<dbReference type="GO" id="GO:0020037">
    <property type="term" value="F:heme binding"/>
    <property type="evidence" value="ECO:0007669"/>
    <property type="project" value="InterPro"/>
</dbReference>
<dbReference type="InterPro" id="IPR008168">
    <property type="entry name" value="Cyt_C_IC"/>
</dbReference>
<feature type="domain" description="Cytochrome c" evidence="24">
    <location>
        <begin position="263"/>
        <end position="348"/>
    </location>
</feature>
<name>A0A1W6D0I3_9RHOB</name>
<dbReference type="PROSITE" id="PS51007">
    <property type="entry name" value="CYTC"/>
    <property type="match status" value="2"/>
</dbReference>
<evidence type="ECO:0000256" key="4">
    <source>
        <dbReference type="ARBA" id="ARBA00022448"/>
    </source>
</evidence>
<dbReference type="InterPro" id="IPR036909">
    <property type="entry name" value="Cyt_c-like_dom_sf"/>
</dbReference>
<dbReference type="GO" id="GO:0009055">
    <property type="term" value="F:electron transfer activity"/>
    <property type="evidence" value="ECO:0007669"/>
    <property type="project" value="InterPro"/>
</dbReference>
<keyword evidence="7 19" id="KW-0349">Heme</keyword>
<dbReference type="PANTHER" id="PTHR33751">
    <property type="entry name" value="CBB3-TYPE CYTOCHROME C OXIDASE SUBUNIT FIXP"/>
    <property type="match status" value="1"/>
</dbReference>
<feature type="binding site" description="axial binding residue" evidence="20">
    <location>
        <position position="231"/>
    </location>
    <ligand>
        <name>heme c</name>
        <dbReference type="ChEBI" id="CHEBI:61717"/>
        <label>2</label>
    </ligand>
    <ligandPart>
        <name>Fe</name>
        <dbReference type="ChEBI" id="CHEBI:18248"/>
    </ligandPart>
</feature>
<comment type="cofactor">
    <cofactor evidence="19 21">
        <name>heme c</name>
        <dbReference type="ChEBI" id="CHEBI:61717"/>
    </cofactor>
    <text evidence="19 21">Binds 2 heme C groups per subunit.</text>
</comment>
<dbReference type="GO" id="GO:1902600">
    <property type="term" value="P:proton transmembrane transport"/>
    <property type="evidence" value="ECO:0007669"/>
    <property type="project" value="UniProtKB-KW"/>
</dbReference>
<feature type="transmembrane region" description="Helical" evidence="23">
    <location>
        <begin position="90"/>
        <end position="112"/>
    </location>
</feature>
<keyword evidence="5 19" id="KW-1003">Cell membrane</keyword>
<feature type="binding site" description="covalent" evidence="21">
    <location>
        <position position="276"/>
    </location>
    <ligand>
        <name>heme c</name>
        <dbReference type="ChEBI" id="CHEBI:61717"/>
        <label>2</label>
    </ligand>
</feature>
<evidence type="ECO:0000256" key="22">
    <source>
        <dbReference type="SAM" id="MobiDB-lite"/>
    </source>
</evidence>
<proteinExistence type="inferred from homology"/>
<keyword evidence="4 19" id="KW-0813">Transport</keyword>
<keyword evidence="11" id="KW-0677">Repeat</keyword>
<evidence type="ECO:0000256" key="18">
    <source>
        <dbReference type="ARBA" id="ARBA00023136"/>
    </source>
</evidence>
<dbReference type="InterPro" id="IPR009056">
    <property type="entry name" value="Cyt_c-like_dom"/>
</dbReference>
<evidence type="ECO:0000256" key="21">
    <source>
        <dbReference type="PIRSR" id="PIRSR000006-2"/>
    </source>
</evidence>
<evidence type="ECO:0000256" key="14">
    <source>
        <dbReference type="ARBA" id="ARBA00022989"/>
    </source>
</evidence>
<dbReference type="InterPro" id="IPR032858">
    <property type="entry name" value="CcoP_N"/>
</dbReference>
<keyword evidence="14 23" id="KW-1133">Transmembrane helix</keyword>
<keyword evidence="16 19" id="KW-0408">Iron</keyword>
<dbReference type="InterPro" id="IPR004678">
    <property type="entry name" value="Cyt_c_oxidase_cbb3_su3"/>
</dbReference>
<keyword evidence="8 19" id="KW-0679">Respiratory chain</keyword>
<keyword evidence="26" id="KW-1185">Reference proteome</keyword>
<keyword evidence="6 19" id="KW-0997">Cell inner membrane</keyword>
<dbReference type="PIRSF" id="PIRSF000006">
    <property type="entry name" value="Cbb3-Cox_fixP"/>
    <property type="match status" value="1"/>
</dbReference>
<evidence type="ECO:0000256" key="12">
    <source>
        <dbReference type="ARBA" id="ARBA00022781"/>
    </source>
</evidence>
<evidence type="ECO:0000259" key="24">
    <source>
        <dbReference type="PROSITE" id="PS51007"/>
    </source>
</evidence>
<evidence type="ECO:0000256" key="13">
    <source>
        <dbReference type="ARBA" id="ARBA00022982"/>
    </source>
</evidence>
<feature type="binding site" description="covalent" evidence="21">
    <location>
        <position position="279"/>
    </location>
    <ligand>
        <name>heme c</name>
        <dbReference type="ChEBI" id="CHEBI:61717"/>
        <label>2</label>
    </ligand>
</feature>
<dbReference type="GO" id="GO:0005886">
    <property type="term" value="C:plasma membrane"/>
    <property type="evidence" value="ECO:0007669"/>
    <property type="project" value="UniProtKB-SubCell"/>
</dbReference>
<feature type="binding site" description="covalent" evidence="21">
    <location>
        <position position="179"/>
    </location>
    <ligand>
        <name>heme c</name>
        <dbReference type="ChEBI" id="CHEBI:61717"/>
        <label>1</label>
    </ligand>
</feature>
<feature type="binding site" description="axial binding residue" evidence="20">
    <location>
        <position position="183"/>
    </location>
    <ligand>
        <name>heme c</name>
        <dbReference type="ChEBI" id="CHEBI:61717"/>
        <label>1</label>
    </ligand>
    <ligandPart>
        <name>Fe</name>
        <dbReference type="ChEBI" id="CHEBI:18248"/>
    </ligandPart>
</feature>
<dbReference type="UniPathway" id="UPA00705"/>
<dbReference type="STRING" id="1945662.B0A89_01235"/>
<evidence type="ECO:0000256" key="17">
    <source>
        <dbReference type="ARBA" id="ARBA00023065"/>
    </source>
</evidence>
<dbReference type="InterPro" id="IPR038414">
    <property type="entry name" value="CcoP_N_sf"/>
</dbReference>
<dbReference type="Pfam" id="PF14715">
    <property type="entry name" value="FixP_N"/>
    <property type="match status" value="1"/>
</dbReference>
<keyword evidence="9 23" id="KW-0812">Transmembrane</keyword>
<evidence type="ECO:0000256" key="1">
    <source>
        <dbReference type="ARBA" id="ARBA00004533"/>
    </source>
</evidence>
<comment type="subunit">
    <text evidence="19">Component of the cbb3-type cytochrome c oxidase.</text>
</comment>
<evidence type="ECO:0000256" key="9">
    <source>
        <dbReference type="ARBA" id="ARBA00022692"/>
    </source>
</evidence>
<dbReference type="KEGG" id="pcon:B0A89_01235"/>
<evidence type="ECO:0000256" key="8">
    <source>
        <dbReference type="ARBA" id="ARBA00022660"/>
    </source>
</evidence>
<keyword evidence="12 19" id="KW-0375">Hydrogen ion transport</keyword>
<comment type="function">
    <text evidence="19">C-type cytochrome. Part of the cbb3-type cytochrome c oxidase complex.</text>
</comment>
<feature type="region of interest" description="Disordered" evidence="22">
    <location>
        <begin position="1"/>
        <end position="71"/>
    </location>
</feature>
<organism evidence="25 26">
    <name type="scientific">Paracoccus contaminans</name>
    <dbReference type="NCBI Taxonomy" id="1945662"/>
    <lineage>
        <taxon>Bacteria</taxon>
        <taxon>Pseudomonadati</taxon>
        <taxon>Pseudomonadota</taxon>
        <taxon>Alphaproteobacteria</taxon>
        <taxon>Rhodobacterales</taxon>
        <taxon>Paracoccaceae</taxon>
        <taxon>Paracoccus</taxon>
    </lineage>
</organism>
<feature type="binding site" description="axial binding residue" evidence="20">
    <location>
        <position position="280"/>
    </location>
    <ligand>
        <name>heme c</name>
        <dbReference type="ChEBI" id="CHEBI:61717"/>
        <label>2</label>
    </ligand>
    <ligandPart>
        <name>Fe</name>
        <dbReference type="ChEBI" id="CHEBI:18248"/>
    </ligandPart>
</feature>
<evidence type="ECO:0000313" key="25">
    <source>
        <dbReference type="EMBL" id="ARJ70622.1"/>
    </source>
</evidence>
<keyword evidence="17 19" id="KW-0406">Ion transport</keyword>
<evidence type="ECO:0000256" key="3">
    <source>
        <dbReference type="ARBA" id="ARBA00006113"/>
    </source>
</evidence>
<feature type="compositionally biased region" description="Basic and acidic residues" evidence="22">
    <location>
        <begin position="1"/>
        <end position="10"/>
    </location>
</feature>
<comment type="pathway">
    <text evidence="2 19">Energy metabolism; oxidative phosphorylation.</text>
</comment>
<dbReference type="OrthoDB" id="9811281at2"/>
<evidence type="ECO:0000313" key="26">
    <source>
        <dbReference type="Proteomes" id="UP000193017"/>
    </source>
</evidence>